<dbReference type="AlphaFoldDB" id="A0A9P8CWG6"/>
<dbReference type="SUPFAM" id="SSF50965">
    <property type="entry name" value="Galactose oxidase, central domain"/>
    <property type="match status" value="1"/>
</dbReference>
<feature type="region of interest" description="Disordered" evidence="1">
    <location>
        <begin position="134"/>
        <end position="174"/>
    </location>
</feature>
<feature type="compositionally biased region" description="Polar residues" evidence="1">
    <location>
        <begin position="508"/>
        <end position="517"/>
    </location>
</feature>
<sequence>MSAVNVKVLFVVGMMALCAHTQPQAAPIRATRAITLIDADLFLYGGSSPSGTCFSDLYHLHLDPNAGWVDGVAPWITVDLRGAEQSQSIALNSNSWAIGIKELPNVSNDDSYSEGIKPGIFVYGQTLCPNDLDQKSSSPHAFRESSKSAVLQLDGKEHGAQTQSAKDILGPRLTKEDEPVPIQVVDQERRIVYTFVYDANEPVQRLRLYSFSADHPELELAEEAKNITMRTPGHYSIEPKQDDEGQDDEEERPNVAIPTDTAPYIDIGSTVYWNGTIIVLGGGKAEGRTPLSGENVNPVSRLYKMDRCWLYDIASDTWSIKYLTSPVGTFPPSRRLAALIVVDDRIYMHGGYTRKTQPTVEYANDLWILDTKTWQWTAGSDSPSGRSAHTLIGYQGLLLSVSGFRFRHSMRNFDHNALVMVYNISSDAWSMDFGKLPKTFLNMYPIAVILALVGALLFLLITASALWKYWGRVKTAPAFDPERTGSKLSSVPGKEKRTVSLARRPRTVSPNKRQSQVGRLEMVEGSTGSLSHPSNSRDSLGYELPLPPLPKHFTCESTGSLQQQQQVPLMSDDALEQNQMSRLSISNDATENAPRQTPF</sequence>
<keyword evidence="3" id="KW-0732">Signal</keyword>
<evidence type="ECO:0000256" key="2">
    <source>
        <dbReference type="SAM" id="Phobius"/>
    </source>
</evidence>
<name>A0A9P8CWG6_MORAP</name>
<protein>
    <recommendedName>
        <fullName evidence="6">Galactose oxidase</fullName>
    </recommendedName>
</protein>
<keyword evidence="2" id="KW-1133">Transmembrane helix</keyword>
<dbReference type="InterPro" id="IPR015915">
    <property type="entry name" value="Kelch-typ_b-propeller"/>
</dbReference>
<dbReference type="EMBL" id="JAIFTL010000238">
    <property type="protein sequence ID" value="KAG9321009.1"/>
    <property type="molecule type" value="Genomic_DNA"/>
</dbReference>
<feature type="transmembrane region" description="Helical" evidence="2">
    <location>
        <begin position="443"/>
        <end position="467"/>
    </location>
</feature>
<organism evidence="4 5">
    <name type="scientific">Mortierella alpina</name>
    <name type="common">Oleaginous fungus</name>
    <name type="synonym">Mortierella renispora</name>
    <dbReference type="NCBI Taxonomy" id="64518"/>
    <lineage>
        <taxon>Eukaryota</taxon>
        <taxon>Fungi</taxon>
        <taxon>Fungi incertae sedis</taxon>
        <taxon>Mucoromycota</taxon>
        <taxon>Mortierellomycotina</taxon>
        <taxon>Mortierellomycetes</taxon>
        <taxon>Mortierellales</taxon>
        <taxon>Mortierellaceae</taxon>
        <taxon>Mortierella</taxon>
    </lineage>
</organism>
<feature type="signal peptide" evidence="3">
    <location>
        <begin position="1"/>
        <end position="21"/>
    </location>
</feature>
<evidence type="ECO:0000256" key="1">
    <source>
        <dbReference type="SAM" id="MobiDB-lite"/>
    </source>
</evidence>
<dbReference type="Pfam" id="PF24681">
    <property type="entry name" value="Kelch_KLHDC2_KLHL20_DRC7"/>
    <property type="match status" value="1"/>
</dbReference>
<proteinExistence type="predicted"/>
<keyword evidence="2" id="KW-0472">Membrane</keyword>
<dbReference type="PANTHER" id="PTHR23244:SF471">
    <property type="entry name" value="GUANINE NUCLEOTIDE-BINDING PROTEIN SUBUNIT BETA 1-RELATED"/>
    <property type="match status" value="1"/>
</dbReference>
<feature type="region of interest" description="Disordered" evidence="1">
    <location>
        <begin position="223"/>
        <end position="254"/>
    </location>
</feature>
<evidence type="ECO:0000256" key="3">
    <source>
        <dbReference type="SAM" id="SignalP"/>
    </source>
</evidence>
<dbReference type="PANTHER" id="PTHR23244">
    <property type="entry name" value="KELCH REPEAT DOMAIN"/>
    <property type="match status" value="1"/>
</dbReference>
<feature type="compositionally biased region" description="Polar residues" evidence="1">
    <location>
        <begin position="555"/>
        <end position="568"/>
    </location>
</feature>
<reference evidence="4" key="1">
    <citation type="submission" date="2021-07" db="EMBL/GenBank/DDBJ databases">
        <title>Draft genome of Mortierella alpina, strain LL118, isolated from an aspen leaf litter sample.</title>
        <authorList>
            <person name="Yang S."/>
            <person name="Vinatzer B.A."/>
        </authorList>
    </citation>
    <scope>NUCLEOTIDE SEQUENCE</scope>
    <source>
        <strain evidence="4">LL118</strain>
    </source>
</reference>
<dbReference type="Gene3D" id="2.120.10.80">
    <property type="entry name" value="Kelch-type beta propeller"/>
    <property type="match status" value="1"/>
</dbReference>
<feature type="region of interest" description="Disordered" evidence="1">
    <location>
        <begin position="481"/>
        <end position="599"/>
    </location>
</feature>
<feature type="compositionally biased region" description="Polar residues" evidence="1">
    <location>
        <begin position="576"/>
        <end position="599"/>
    </location>
</feature>
<feature type="chain" id="PRO_5040239235" description="Galactose oxidase" evidence="3">
    <location>
        <begin position="22"/>
        <end position="599"/>
    </location>
</feature>
<dbReference type="InterPro" id="IPR011043">
    <property type="entry name" value="Gal_Oxase/kelch_b-propeller"/>
</dbReference>
<evidence type="ECO:0000313" key="5">
    <source>
        <dbReference type="Proteomes" id="UP000717515"/>
    </source>
</evidence>
<comment type="caution">
    <text evidence="4">The sequence shown here is derived from an EMBL/GenBank/DDBJ whole genome shotgun (WGS) entry which is preliminary data.</text>
</comment>
<gene>
    <name evidence="4" type="ORF">KVV02_003018</name>
</gene>
<dbReference type="Proteomes" id="UP000717515">
    <property type="component" value="Unassembled WGS sequence"/>
</dbReference>
<evidence type="ECO:0008006" key="6">
    <source>
        <dbReference type="Google" id="ProtNLM"/>
    </source>
</evidence>
<keyword evidence="2" id="KW-0812">Transmembrane</keyword>
<feature type="compositionally biased region" description="Polar residues" evidence="1">
    <location>
        <begin position="526"/>
        <end position="538"/>
    </location>
</feature>
<accession>A0A9P8CWG6</accession>
<evidence type="ECO:0000313" key="4">
    <source>
        <dbReference type="EMBL" id="KAG9321009.1"/>
    </source>
</evidence>